<name>A0A411HK74_9GAMM</name>
<feature type="domain" description="Peptidase S9 prolyl oligopeptidase catalytic" evidence="1">
    <location>
        <begin position="247"/>
        <end position="352"/>
    </location>
</feature>
<reference evidence="2 3" key="1">
    <citation type="submission" date="2019-01" db="EMBL/GenBank/DDBJ databases">
        <title>Pseudolysobacter antarctica gen. nov., sp. nov., isolated from Fildes Peninsula, Antarctica.</title>
        <authorList>
            <person name="Wei Z."/>
            <person name="Peng F."/>
        </authorList>
    </citation>
    <scope>NUCLEOTIDE SEQUENCE [LARGE SCALE GENOMIC DNA]</scope>
    <source>
        <strain evidence="2 3">AQ6-296</strain>
    </source>
</reference>
<dbReference type="Proteomes" id="UP000291562">
    <property type="component" value="Chromosome"/>
</dbReference>
<keyword evidence="2" id="KW-0378">Hydrolase</keyword>
<dbReference type="Gene3D" id="3.40.50.1820">
    <property type="entry name" value="alpha/beta hydrolase"/>
    <property type="match status" value="1"/>
</dbReference>
<dbReference type="Pfam" id="PF00326">
    <property type="entry name" value="Peptidase_S9"/>
    <property type="match status" value="1"/>
</dbReference>
<dbReference type="SUPFAM" id="SSF53474">
    <property type="entry name" value="alpha/beta-Hydrolases"/>
    <property type="match status" value="1"/>
</dbReference>
<accession>A0A411HK74</accession>
<organism evidence="2 3">
    <name type="scientific">Pseudolysobacter antarcticus</name>
    <dbReference type="NCBI Taxonomy" id="2511995"/>
    <lineage>
        <taxon>Bacteria</taxon>
        <taxon>Pseudomonadati</taxon>
        <taxon>Pseudomonadota</taxon>
        <taxon>Gammaproteobacteria</taxon>
        <taxon>Lysobacterales</taxon>
        <taxon>Rhodanobacteraceae</taxon>
        <taxon>Pseudolysobacter</taxon>
    </lineage>
</organism>
<evidence type="ECO:0000313" key="2">
    <source>
        <dbReference type="EMBL" id="QBB70777.1"/>
    </source>
</evidence>
<dbReference type="KEGG" id="xbc:ELE36_10650"/>
<dbReference type="InterPro" id="IPR001375">
    <property type="entry name" value="Peptidase_S9_cat"/>
</dbReference>
<dbReference type="OrthoDB" id="7197847at2"/>
<dbReference type="EMBL" id="CP035704">
    <property type="protein sequence ID" value="QBB70777.1"/>
    <property type="molecule type" value="Genomic_DNA"/>
</dbReference>
<dbReference type="InterPro" id="IPR029058">
    <property type="entry name" value="AB_hydrolase_fold"/>
</dbReference>
<dbReference type="GO" id="GO:0006508">
    <property type="term" value="P:proteolysis"/>
    <property type="evidence" value="ECO:0007669"/>
    <property type="project" value="InterPro"/>
</dbReference>
<dbReference type="GO" id="GO:0008236">
    <property type="term" value="F:serine-type peptidase activity"/>
    <property type="evidence" value="ECO:0007669"/>
    <property type="project" value="InterPro"/>
</dbReference>
<dbReference type="RefSeq" id="WP_129833136.1">
    <property type="nucleotide sequence ID" value="NZ_CP035704.1"/>
</dbReference>
<dbReference type="AlphaFoldDB" id="A0A411HK74"/>
<keyword evidence="3" id="KW-1185">Reference proteome</keyword>
<protein>
    <submittedName>
        <fullName evidence="2">Alpha/beta hydrolase</fullName>
    </submittedName>
</protein>
<evidence type="ECO:0000313" key="3">
    <source>
        <dbReference type="Proteomes" id="UP000291562"/>
    </source>
</evidence>
<proteinExistence type="predicted"/>
<evidence type="ECO:0000259" key="1">
    <source>
        <dbReference type="Pfam" id="PF00326"/>
    </source>
</evidence>
<gene>
    <name evidence="2" type="ORF">ELE36_10650</name>
</gene>
<sequence length="364" mass="39974">MLGSVVGFLSRDANAAWNKSSGAVIETGVQKNAAYRIDIPADWNHGIVLFYHGYYVDEPGFDKQPLDKLKQDFVDRGFALLQSGYSDSGWVVDRADLETERLRQYFITSFGRPNETFTVGFSMGGTLVAKALEQSPKLYDGGLSLCGALMSSDEFGNRGFALRAAFDYFFPNLLGPLVPVPKDFQPDEKNETKVALALAQNPKAAADLASFFHQNDRKALAAEISFSTYEIKDLQQKAGGNPFSNADLIYMGTSDDDALNDGVKRYRADTNAALYLARNYTPNGKLLKPLLALHTTNDPAVPGNTSFAYALAVARQGNGEKFVQQYVKHEGHCSYTPEQVGVAFDELLEWTRHGKRPAAGALPR</sequence>